<feature type="transmembrane region" description="Helical" evidence="6">
    <location>
        <begin position="809"/>
        <end position="828"/>
    </location>
</feature>
<dbReference type="OrthoDB" id="429253at2759"/>
<dbReference type="Gene3D" id="3.90.228.10">
    <property type="match status" value="1"/>
</dbReference>
<dbReference type="GO" id="GO:0016020">
    <property type="term" value="C:membrane"/>
    <property type="evidence" value="ECO:0007669"/>
    <property type="project" value="UniProtKB-SubCell"/>
</dbReference>
<reference evidence="9 10" key="1">
    <citation type="submission" date="2016-02" db="EMBL/GenBank/DDBJ databases">
        <title>Genome analysis of coral dinoflagellate symbionts highlights evolutionary adaptations to a symbiotic lifestyle.</title>
        <authorList>
            <person name="Aranda M."/>
            <person name="Li Y."/>
            <person name="Liew Y.J."/>
            <person name="Baumgarten S."/>
            <person name="Simakov O."/>
            <person name="Wilson M."/>
            <person name="Piel J."/>
            <person name="Ashoor H."/>
            <person name="Bougouffa S."/>
            <person name="Bajic V.B."/>
            <person name="Ryu T."/>
            <person name="Ravasi T."/>
            <person name="Bayer T."/>
            <person name="Micklem G."/>
            <person name="Kim H."/>
            <person name="Bhak J."/>
            <person name="Lajeunesse T.C."/>
            <person name="Voolstra C.R."/>
        </authorList>
    </citation>
    <scope>NUCLEOTIDE SEQUENCE [LARGE SCALE GENOMIC DNA]</scope>
    <source>
        <strain evidence="9 10">CCMP2467</strain>
    </source>
</reference>
<dbReference type="Pfam" id="PF14438">
    <property type="entry name" value="SM-ATX"/>
    <property type="match status" value="1"/>
</dbReference>
<sequence length="1269" mass="139058">MTATPGSTQAMDASMQILGQLQESFGSVLVAAGKRGTEEKPTGAPQDRLPKVGRGSVVLGGQGKGFQGKGGRRRPGKNQNGRPQSDSGNSSFPSGSTTDGEDAELLHLVARAIIRHEDTLNVLRRSTGWVFWIRSGDHSILPTLVDLASKWREVAEKQEIQADHLSLRVTLLWGIFTTLKEKLSHLSQEQLAYANRASWIDTSSNWNFQRWDPQHQMLIVDTSRPPLSLAQIQESLATLLRVINGDTLTRFAATKGLSADTQGTVLFQADISLRARGSEELYTELARLQGSAIFQTIGIQFRPEGYKRAPVIQRIQRLIGRGVSFDLPARGGRHGKHLADAGVDGDALALRVCEIALGQLGQPLATCDQATDSGATGVRISIRLLATVADDSGDGDGDGGDDASPLSVSADADAMTVQNAMATVFTVDDSSDEAGVTPRNWLNCAVYCQNKRPPRDGAPQSLMATLDFINGGQIWLADEGGSIRLDSSTDETSAVATSSFDFIPEVSAFILRVMYEGTFHSCALDSDYSITLKTARRLPSESNNKSGEVIDMLVISGKDFLQVSAMNVPPPSRESEGRKGFATDAEISGSCAQIFQAAAGAAPLGTAFPGLMDSEVMGSHKICEFSLVGPSFLRGQRAGANQADEYAHGEVVNGRVLYPVLLCRVCLGHVFYCAERRPDRRQLERRCLIERWHSVLGDRRKTSGTFREFIVYDNEQAIAFRTPLLAAPPRGPSAPWRAPTQWRPPEPRPLCRRTWTKRRAEAEVQPEMVEERLSSVGVLKAGLAVFAWPILLHLLFVTARRYDDLLQNLLLRLLLYVGSSVVLVRLPAAPDVRSMKLALARVLTPMIEPFVPESWIARKLAGFFAGLLLGFSRAFLAFSAVNFGARVLPKTWSLDLSKSEPYLMILDANGDGRVTADEVFSFVFRLSRQILGAAMSSIVGYQVLKLKRPPKVAVPATSSSTFWPVRFWCRMMYALQNPREAKSRLLARRVMLVSRVTDVVVVVCAMLWPWLAIAGLRPQVVLALGGVGGLAVGLAARNVVGNLIAGALIQLNRPFVEGDEIRLGNDKMVGMVEEIGPINTHLNGLDGMLVHIPNQNLLKDYVVNKTLKDFRPIREEVRVLTDMRKLPELVESLQSLLLAHEGLLQEEEVRKLKDLRGGCVKVYPPFCGFGGFDDVGAKIVIDAYTRGSISSLPFKRMKSQLLLQVSNCAQTAVLDTSRFFVVEAQASCFAFCFVRDAFCWMMMVMLLTMKIVMMMMMMMMAAVVDGAEE</sequence>
<keyword evidence="10" id="KW-1185">Reference proteome</keyword>
<name>A0A1Q9DYE1_SYMMI</name>
<evidence type="ECO:0000313" key="10">
    <source>
        <dbReference type="Proteomes" id="UP000186817"/>
    </source>
</evidence>
<dbReference type="InterPro" id="IPR025852">
    <property type="entry name" value="SM_dom_ATX"/>
</dbReference>
<evidence type="ECO:0000256" key="2">
    <source>
        <dbReference type="ARBA" id="ARBA00022692"/>
    </source>
</evidence>
<dbReference type="InterPro" id="IPR006685">
    <property type="entry name" value="MscS_channel_2nd"/>
</dbReference>
<keyword evidence="4 6" id="KW-0472">Membrane</keyword>
<dbReference type="Gene3D" id="1.10.287.1260">
    <property type="match status" value="1"/>
</dbReference>
<dbReference type="Gene3D" id="2.30.30.60">
    <property type="match status" value="1"/>
</dbReference>
<feature type="region of interest" description="Disordered" evidence="5">
    <location>
        <begin position="32"/>
        <end position="99"/>
    </location>
</feature>
<accession>A0A1Q9DYE1</accession>
<feature type="transmembrane region" description="Helical" evidence="6">
    <location>
        <begin position="992"/>
        <end position="1013"/>
    </location>
</feature>
<evidence type="ECO:0000256" key="5">
    <source>
        <dbReference type="SAM" id="MobiDB-lite"/>
    </source>
</evidence>
<gene>
    <name evidence="9" type="ORF">AK812_SmicGene17163</name>
</gene>
<evidence type="ECO:0000259" key="8">
    <source>
        <dbReference type="Pfam" id="PF14438"/>
    </source>
</evidence>
<feature type="transmembrane region" description="Helical" evidence="6">
    <location>
        <begin position="860"/>
        <end position="883"/>
    </location>
</feature>
<evidence type="ECO:0000259" key="7">
    <source>
        <dbReference type="Pfam" id="PF00924"/>
    </source>
</evidence>
<dbReference type="PROSITE" id="PS00018">
    <property type="entry name" value="EF_HAND_1"/>
    <property type="match status" value="1"/>
</dbReference>
<feature type="transmembrane region" description="Helical" evidence="6">
    <location>
        <begin position="1244"/>
        <end position="1264"/>
    </location>
</feature>
<feature type="transmembrane region" description="Helical" evidence="6">
    <location>
        <begin position="778"/>
        <end position="797"/>
    </location>
</feature>
<feature type="compositionally biased region" description="Gly residues" evidence="5">
    <location>
        <begin position="58"/>
        <end position="69"/>
    </location>
</feature>
<feature type="compositionally biased region" description="Low complexity" evidence="5">
    <location>
        <begin position="77"/>
        <end position="96"/>
    </location>
</feature>
<dbReference type="SUPFAM" id="SSF50182">
    <property type="entry name" value="Sm-like ribonucleoproteins"/>
    <property type="match status" value="1"/>
</dbReference>
<organism evidence="9 10">
    <name type="scientific">Symbiodinium microadriaticum</name>
    <name type="common">Dinoflagellate</name>
    <name type="synonym">Zooxanthella microadriatica</name>
    <dbReference type="NCBI Taxonomy" id="2951"/>
    <lineage>
        <taxon>Eukaryota</taxon>
        <taxon>Sar</taxon>
        <taxon>Alveolata</taxon>
        <taxon>Dinophyceae</taxon>
        <taxon>Suessiales</taxon>
        <taxon>Symbiodiniaceae</taxon>
        <taxon>Symbiodinium</taxon>
    </lineage>
</organism>
<dbReference type="InterPro" id="IPR018247">
    <property type="entry name" value="EF_Hand_1_Ca_BS"/>
</dbReference>
<comment type="subcellular location">
    <subcellularLocation>
        <location evidence="1">Membrane</location>
    </subcellularLocation>
</comment>
<feature type="domain" description="Ataxin 2 SM" evidence="8">
    <location>
        <begin position="514"/>
        <end position="565"/>
    </location>
</feature>
<feature type="transmembrane region" description="Helical" evidence="6">
    <location>
        <begin position="1019"/>
        <end position="1040"/>
    </location>
</feature>
<feature type="domain" description="Mechanosensitive ion channel MscS" evidence="7">
    <location>
        <begin position="1038"/>
        <end position="1105"/>
    </location>
</feature>
<evidence type="ECO:0000313" key="9">
    <source>
        <dbReference type="EMBL" id="OLQ00196.1"/>
    </source>
</evidence>
<protein>
    <submittedName>
        <fullName evidence="9">Uncharacterized protein</fullName>
    </submittedName>
</protein>
<evidence type="ECO:0000256" key="4">
    <source>
        <dbReference type="ARBA" id="ARBA00023136"/>
    </source>
</evidence>
<dbReference type="AlphaFoldDB" id="A0A1Q9DYE1"/>
<evidence type="ECO:0000256" key="1">
    <source>
        <dbReference type="ARBA" id="ARBA00004370"/>
    </source>
</evidence>
<dbReference type="PANTHER" id="PTHR30566:SF5">
    <property type="entry name" value="MECHANOSENSITIVE ION CHANNEL PROTEIN 1, MITOCHONDRIAL-RELATED"/>
    <property type="match status" value="1"/>
</dbReference>
<dbReference type="EMBL" id="LSRX01000335">
    <property type="protein sequence ID" value="OLQ00196.1"/>
    <property type="molecule type" value="Genomic_DNA"/>
</dbReference>
<dbReference type="Proteomes" id="UP000186817">
    <property type="component" value="Unassembled WGS sequence"/>
</dbReference>
<dbReference type="PANTHER" id="PTHR30566">
    <property type="entry name" value="YNAI-RELATED MECHANOSENSITIVE ION CHANNEL"/>
    <property type="match status" value="1"/>
</dbReference>
<evidence type="ECO:0000256" key="6">
    <source>
        <dbReference type="SAM" id="Phobius"/>
    </source>
</evidence>
<dbReference type="Pfam" id="PF00924">
    <property type="entry name" value="MS_channel_2nd"/>
    <property type="match status" value="1"/>
</dbReference>
<dbReference type="InterPro" id="IPR010920">
    <property type="entry name" value="LSM_dom_sf"/>
</dbReference>
<dbReference type="GO" id="GO:0055085">
    <property type="term" value="P:transmembrane transport"/>
    <property type="evidence" value="ECO:0007669"/>
    <property type="project" value="InterPro"/>
</dbReference>
<comment type="caution">
    <text evidence="9">The sequence shown here is derived from an EMBL/GenBank/DDBJ whole genome shotgun (WGS) entry which is preliminary data.</text>
</comment>
<proteinExistence type="predicted"/>
<dbReference type="InterPro" id="IPR023408">
    <property type="entry name" value="MscS_beta-dom_sf"/>
</dbReference>
<keyword evidence="3 6" id="KW-1133">Transmembrane helix</keyword>
<keyword evidence="2 6" id="KW-0812">Transmembrane</keyword>
<evidence type="ECO:0000256" key="3">
    <source>
        <dbReference type="ARBA" id="ARBA00022989"/>
    </source>
</evidence>